<evidence type="ECO:0000313" key="1">
    <source>
        <dbReference type="EMBL" id="AZQ92412.1"/>
    </source>
</evidence>
<dbReference type="Proteomes" id="UP000078446">
    <property type="component" value="Unassembled WGS sequence"/>
</dbReference>
<sequence>MSSLSLILLVFRFGETKGSQKTVAIISNHYGVMQALF</sequence>
<dbReference type="Proteomes" id="UP000280228">
    <property type="component" value="Chromosome"/>
</dbReference>
<dbReference type="EMBL" id="LXHQ01000031">
    <property type="protein sequence ID" value="OAV25241.1"/>
    <property type="molecule type" value="Genomic_DNA"/>
</dbReference>
<keyword evidence="5" id="KW-1185">Reference proteome</keyword>
<dbReference type="AlphaFoldDB" id="A0A198WWB9"/>
<dbReference type="PATRIC" id="fig|480.225.peg.539"/>
<dbReference type="Proteomes" id="UP000078228">
    <property type="component" value="Unassembled WGS sequence"/>
</dbReference>
<proteinExistence type="predicted"/>
<evidence type="ECO:0000313" key="6">
    <source>
        <dbReference type="Proteomes" id="UP000078295"/>
    </source>
</evidence>
<reference evidence="1 8" key="2">
    <citation type="submission" date="2018-12" db="EMBL/GenBank/DDBJ databases">
        <title>Persistence of Moraxella catarrhalis in Chronic Obstructive Pulmonary Disease and Regulation of the Hag/MID Adhesin.</title>
        <authorList>
            <person name="Murphy T."/>
            <person name="Zhao X."/>
            <person name="Vyas G."/>
            <person name="Aluvathingal J."/>
            <person name="Nadendla S."/>
            <person name="Tallon L."/>
            <person name="Tettelin H."/>
        </authorList>
    </citation>
    <scope>NUCLEOTIDE SEQUENCE [LARGE SCALE GENOMIC DNA]</scope>
    <source>
        <strain evidence="1 8">46P58B1</strain>
    </source>
</reference>
<dbReference type="EMBL" id="CP034662">
    <property type="protein sequence ID" value="AZQ92412.1"/>
    <property type="molecule type" value="Genomic_DNA"/>
</dbReference>
<evidence type="ECO:0000313" key="5">
    <source>
        <dbReference type="Proteomes" id="UP000078228"/>
    </source>
</evidence>
<evidence type="ECO:0000313" key="8">
    <source>
        <dbReference type="Proteomes" id="UP000280228"/>
    </source>
</evidence>
<protein>
    <submittedName>
        <fullName evidence="2">Uncharacterized protein</fullName>
    </submittedName>
</protein>
<dbReference type="EMBL" id="LXHC01000024">
    <property type="protein sequence ID" value="OAU95247.1"/>
    <property type="molecule type" value="Genomic_DNA"/>
</dbReference>
<reference evidence="5 6" key="1">
    <citation type="journal article" date="2016" name="Genome Biol. Evol.">
        <title>Comparative Genomic Analyses of the Moraxella catarrhalis Serosensitive and Seroresistant Lineages Demonstrate Their Independent Evolution.</title>
        <authorList>
            <person name="Earl J.P."/>
            <person name="de Vries S.P."/>
            <person name="Ahmed A."/>
            <person name="Powell E."/>
            <person name="Schultz M.P."/>
            <person name="Hermans P.W."/>
            <person name="Hill D.J."/>
            <person name="Zhou Z."/>
            <person name="Constantinidou C.I."/>
            <person name="Hu F.Z."/>
            <person name="Bootsma H.J."/>
            <person name="Ehrlich G.D."/>
        </authorList>
    </citation>
    <scope>NUCLEOTIDE SEQUENCE [LARGE SCALE GENOMIC DNA]</scope>
    <source>
        <strain evidence="4 6">F23</strain>
        <strain evidence="2 5">Z7542</strain>
        <strain evidence="3 7">Z7574</strain>
    </source>
</reference>
<evidence type="ECO:0000313" key="2">
    <source>
        <dbReference type="EMBL" id="OAU95247.1"/>
    </source>
</evidence>
<name>A0A198WWB9_MORCA</name>
<dbReference type="Proteomes" id="UP000078295">
    <property type="component" value="Unassembled WGS sequence"/>
</dbReference>
<gene>
    <name evidence="4" type="ORF">AO370_1318</name>
    <name evidence="3" type="ORF">AO382_0140</name>
    <name evidence="2" type="ORF">AO384_1438</name>
    <name evidence="1" type="ORF">EJK53_1484</name>
</gene>
<accession>A0A198WWB9</accession>
<dbReference type="EMBL" id="LXHE01000002">
    <property type="protein sequence ID" value="OAV01774.1"/>
    <property type="molecule type" value="Genomic_DNA"/>
</dbReference>
<evidence type="ECO:0000313" key="7">
    <source>
        <dbReference type="Proteomes" id="UP000078446"/>
    </source>
</evidence>
<evidence type="ECO:0000313" key="3">
    <source>
        <dbReference type="EMBL" id="OAV01774.1"/>
    </source>
</evidence>
<evidence type="ECO:0000313" key="4">
    <source>
        <dbReference type="EMBL" id="OAV25241.1"/>
    </source>
</evidence>
<organism evidence="2 5">
    <name type="scientific">Moraxella catarrhalis</name>
    <name type="common">Branhamella catarrhalis</name>
    <dbReference type="NCBI Taxonomy" id="480"/>
    <lineage>
        <taxon>Bacteria</taxon>
        <taxon>Pseudomonadati</taxon>
        <taxon>Pseudomonadota</taxon>
        <taxon>Gammaproteobacteria</taxon>
        <taxon>Moraxellales</taxon>
        <taxon>Moraxellaceae</taxon>
        <taxon>Moraxella</taxon>
    </lineage>
</organism>